<protein>
    <submittedName>
        <fullName evidence="2">DUF5641 domain-containing protein</fullName>
    </submittedName>
</protein>
<dbReference type="Proteomes" id="UP000015103">
    <property type="component" value="Unassembled WGS sequence"/>
</dbReference>
<dbReference type="AlphaFoldDB" id="T1I2P8"/>
<dbReference type="Pfam" id="PF18701">
    <property type="entry name" value="DUF5641"/>
    <property type="match status" value="1"/>
</dbReference>
<keyword evidence="3" id="KW-1185">Reference proteome</keyword>
<dbReference type="InterPro" id="IPR040676">
    <property type="entry name" value="DUF5641"/>
</dbReference>
<sequence>ISSDPNDFSALTPAHFLLGRSLIEPPDADAAIQQCSPRQLHWIQAVIKDFWTRWKSEYLPALASRGKWTSTSPNLSVGDLVLIDSDHTPPSCWPLARVLQVFPGSDGIVRRARLKTATSELTRPAVKLFRLPIYD</sequence>
<evidence type="ECO:0000313" key="3">
    <source>
        <dbReference type="Proteomes" id="UP000015103"/>
    </source>
</evidence>
<dbReference type="EMBL" id="ACPB03030013">
    <property type="status" value="NOT_ANNOTATED_CDS"/>
    <property type="molecule type" value="Genomic_DNA"/>
</dbReference>
<reference evidence="2" key="1">
    <citation type="submission" date="2015-05" db="UniProtKB">
        <authorList>
            <consortium name="EnsemblMetazoa"/>
        </authorList>
    </citation>
    <scope>IDENTIFICATION</scope>
</reference>
<dbReference type="eggNOG" id="KOG0017">
    <property type="taxonomic scope" value="Eukaryota"/>
</dbReference>
<feature type="domain" description="DUF5641" evidence="1">
    <location>
        <begin position="41"/>
        <end position="130"/>
    </location>
</feature>
<evidence type="ECO:0000313" key="2">
    <source>
        <dbReference type="EnsemblMetazoa" id="RPRC010567-PA"/>
    </source>
</evidence>
<accession>T1I2P8</accession>
<dbReference type="VEuPathDB" id="VectorBase:RPRC010567"/>
<name>T1I2P8_RHOPR</name>
<dbReference type="InParanoid" id="T1I2P8"/>
<proteinExistence type="predicted"/>
<dbReference type="STRING" id="13249.T1I2P8"/>
<dbReference type="EnsemblMetazoa" id="RPRC010567-RA">
    <property type="protein sequence ID" value="RPRC010567-PA"/>
    <property type="gene ID" value="RPRC010567"/>
</dbReference>
<dbReference type="OMA" id="RTAHSEY"/>
<dbReference type="HOGENOM" id="CLU_000526_4_0_1"/>
<evidence type="ECO:0000259" key="1">
    <source>
        <dbReference type="Pfam" id="PF18701"/>
    </source>
</evidence>
<dbReference type="PANTHER" id="PTHR47331">
    <property type="entry name" value="PHD-TYPE DOMAIN-CONTAINING PROTEIN"/>
    <property type="match status" value="1"/>
</dbReference>
<organism evidence="2 3">
    <name type="scientific">Rhodnius prolixus</name>
    <name type="common">Triatomid bug</name>
    <dbReference type="NCBI Taxonomy" id="13249"/>
    <lineage>
        <taxon>Eukaryota</taxon>
        <taxon>Metazoa</taxon>
        <taxon>Ecdysozoa</taxon>
        <taxon>Arthropoda</taxon>
        <taxon>Hexapoda</taxon>
        <taxon>Insecta</taxon>
        <taxon>Pterygota</taxon>
        <taxon>Neoptera</taxon>
        <taxon>Paraneoptera</taxon>
        <taxon>Hemiptera</taxon>
        <taxon>Heteroptera</taxon>
        <taxon>Panheteroptera</taxon>
        <taxon>Cimicomorpha</taxon>
        <taxon>Reduviidae</taxon>
        <taxon>Triatominae</taxon>
        <taxon>Rhodnius</taxon>
    </lineage>
</organism>